<sequence length="105" mass="11151">MRHEFFFNGSVRLSVSPFSLSKPLEEAKKTAIVSLSASRRPLILSLSVGLLDGDRSVLSPGLLESKGKSIVQWLCSTATELSDGGSPRRPRSLLTVALLAGNGAL</sequence>
<dbReference type="EMBL" id="QGKY02001015">
    <property type="protein sequence ID" value="KAF2572925.1"/>
    <property type="molecule type" value="Genomic_DNA"/>
</dbReference>
<accession>A0A8S9ITH2</accession>
<comment type="caution">
    <text evidence="1">The sequence shown here is derived from an EMBL/GenBank/DDBJ whole genome shotgun (WGS) entry which is preliminary data.</text>
</comment>
<evidence type="ECO:0000313" key="1">
    <source>
        <dbReference type="EMBL" id="KAF2572925.1"/>
    </source>
</evidence>
<gene>
    <name evidence="1" type="ORF">F2Q70_00005696</name>
</gene>
<dbReference type="AlphaFoldDB" id="A0A8S9ITH2"/>
<name>A0A8S9ITH2_BRACR</name>
<proteinExistence type="predicted"/>
<reference evidence="1" key="1">
    <citation type="submission" date="2019-12" db="EMBL/GenBank/DDBJ databases">
        <title>Genome sequencing and annotation of Brassica cretica.</title>
        <authorList>
            <person name="Studholme D.J."/>
            <person name="Sarris P.F."/>
        </authorList>
    </citation>
    <scope>NUCLEOTIDE SEQUENCE</scope>
    <source>
        <strain evidence="1">PFS-102/07</strain>
        <tissue evidence="1">Leaf</tissue>
    </source>
</reference>
<protein>
    <submittedName>
        <fullName evidence="1">Uncharacterized protein</fullName>
    </submittedName>
</protein>
<organism evidence="1">
    <name type="scientific">Brassica cretica</name>
    <name type="common">Mustard</name>
    <dbReference type="NCBI Taxonomy" id="69181"/>
    <lineage>
        <taxon>Eukaryota</taxon>
        <taxon>Viridiplantae</taxon>
        <taxon>Streptophyta</taxon>
        <taxon>Embryophyta</taxon>
        <taxon>Tracheophyta</taxon>
        <taxon>Spermatophyta</taxon>
        <taxon>Magnoliopsida</taxon>
        <taxon>eudicotyledons</taxon>
        <taxon>Gunneridae</taxon>
        <taxon>Pentapetalae</taxon>
        <taxon>rosids</taxon>
        <taxon>malvids</taxon>
        <taxon>Brassicales</taxon>
        <taxon>Brassicaceae</taxon>
        <taxon>Brassiceae</taxon>
        <taxon>Brassica</taxon>
    </lineage>
</organism>